<reference evidence="3 4" key="2">
    <citation type="submission" date="2024-07" db="EMBL/GenBank/DDBJ databases">
        <authorList>
            <person name="Akdeniz Z."/>
        </authorList>
    </citation>
    <scope>NUCLEOTIDE SEQUENCE [LARGE SCALE GENOMIC DNA]</scope>
</reference>
<dbReference type="AlphaFoldDB" id="A0AA86PNY1"/>
<organism evidence="2">
    <name type="scientific">Hexamita inflata</name>
    <dbReference type="NCBI Taxonomy" id="28002"/>
    <lineage>
        <taxon>Eukaryota</taxon>
        <taxon>Metamonada</taxon>
        <taxon>Diplomonadida</taxon>
        <taxon>Hexamitidae</taxon>
        <taxon>Hexamitinae</taxon>
        <taxon>Hexamita</taxon>
    </lineage>
</organism>
<dbReference type="Gene3D" id="3.90.75.20">
    <property type="match status" value="1"/>
</dbReference>
<dbReference type="Proteomes" id="UP001642409">
    <property type="component" value="Unassembled WGS sequence"/>
</dbReference>
<proteinExistence type="predicted"/>
<dbReference type="SUPFAM" id="SSF54060">
    <property type="entry name" value="His-Me finger endonucleases"/>
    <property type="match status" value="1"/>
</dbReference>
<name>A0AA86PNY1_9EUKA</name>
<accession>A0AA86PNY1</accession>
<evidence type="ECO:0000259" key="1">
    <source>
        <dbReference type="Pfam" id="PF13392"/>
    </source>
</evidence>
<evidence type="ECO:0000313" key="3">
    <source>
        <dbReference type="EMBL" id="CAL6043851.1"/>
    </source>
</evidence>
<dbReference type="InterPro" id="IPR044925">
    <property type="entry name" value="His-Me_finger_sf"/>
</dbReference>
<dbReference type="EMBL" id="CATOUU010000657">
    <property type="protein sequence ID" value="CAI9938885.1"/>
    <property type="molecule type" value="Genomic_DNA"/>
</dbReference>
<dbReference type="InterPro" id="IPR003615">
    <property type="entry name" value="HNH_nuc"/>
</dbReference>
<comment type="caution">
    <text evidence="2">The sequence shown here is derived from an EMBL/GenBank/DDBJ whole genome shotgun (WGS) entry which is preliminary data.</text>
</comment>
<sequence>MDLYQFEDLKDYENDYEINRVGQIKCKRNNKIISQSINCGYYKCTLNRESKQVHRLLALQFIQNPMNLEQVDHINGDRLDYRLQNLRWVTRGQNIKNQNGRNGELFQFVDYLPDDVVEVEIYGQYQLQDYYWSQLENKLYFYNGARIRIMIQRSSSSNTIIFACRDINNVSMQISLTSLQKGLYNNQ</sequence>
<feature type="domain" description="HNH nuclease" evidence="1">
    <location>
        <begin position="53"/>
        <end position="94"/>
    </location>
</feature>
<dbReference type="Pfam" id="PF13392">
    <property type="entry name" value="HNH_3"/>
    <property type="match status" value="1"/>
</dbReference>
<evidence type="ECO:0000313" key="2">
    <source>
        <dbReference type="EMBL" id="CAI9938885.1"/>
    </source>
</evidence>
<protein>
    <recommendedName>
        <fullName evidence="1">HNH nuclease domain-containing protein</fullName>
    </recommendedName>
</protein>
<gene>
    <name evidence="2" type="ORF">HINF_LOCUS26530</name>
    <name evidence="3" type="ORF">HINF_LOCUS40275</name>
</gene>
<dbReference type="EMBL" id="CAXDID020000158">
    <property type="protein sequence ID" value="CAL6043851.1"/>
    <property type="molecule type" value="Genomic_DNA"/>
</dbReference>
<keyword evidence="4" id="KW-1185">Reference proteome</keyword>
<evidence type="ECO:0000313" key="4">
    <source>
        <dbReference type="Proteomes" id="UP001642409"/>
    </source>
</evidence>
<reference evidence="2" key="1">
    <citation type="submission" date="2023-06" db="EMBL/GenBank/DDBJ databases">
        <authorList>
            <person name="Kurt Z."/>
        </authorList>
    </citation>
    <scope>NUCLEOTIDE SEQUENCE</scope>
</reference>